<dbReference type="Proteomes" id="UP001500483">
    <property type="component" value="Unassembled WGS sequence"/>
</dbReference>
<gene>
    <name evidence="1" type="ORF">GCM10020366_58160</name>
</gene>
<comment type="caution">
    <text evidence="1">The sequence shown here is derived from an EMBL/GenBank/DDBJ whole genome shotgun (WGS) entry which is preliminary data.</text>
</comment>
<name>A0ABP6RZA6_9PSEU</name>
<dbReference type="EMBL" id="BAAAYK010000038">
    <property type="protein sequence ID" value="GAA3364007.1"/>
    <property type="molecule type" value="Genomic_DNA"/>
</dbReference>
<accession>A0ABP6RZA6</accession>
<protein>
    <submittedName>
        <fullName evidence="1">Uncharacterized protein</fullName>
    </submittedName>
</protein>
<organism evidence="1 2">
    <name type="scientific">Saccharopolyspora gregorii</name>
    <dbReference type="NCBI Taxonomy" id="33914"/>
    <lineage>
        <taxon>Bacteria</taxon>
        <taxon>Bacillati</taxon>
        <taxon>Actinomycetota</taxon>
        <taxon>Actinomycetes</taxon>
        <taxon>Pseudonocardiales</taxon>
        <taxon>Pseudonocardiaceae</taxon>
        <taxon>Saccharopolyspora</taxon>
    </lineage>
</organism>
<sequence length="64" mass="6646">MLRASFLGSKQDGANIAATRYLAVAQSVRYALCDRFVASADSIMYGVFEADSGVSIAGAPKAGK</sequence>
<keyword evidence="2" id="KW-1185">Reference proteome</keyword>
<proteinExistence type="predicted"/>
<reference evidence="2" key="1">
    <citation type="journal article" date="2019" name="Int. J. Syst. Evol. Microbiol.">
        <title>The Global Catalogue of Microorganisms (GCM) 10K type strain sequencing project: providing services to taxonomists for standard genome sequencing and annotation.</title>
        <authorList>
            <consortium name="The Broad Institute Genomics Platform"/>
            <consortium name="The Broad Institute Genome Sequencing Center for Infectious Disease"/>
            <person name="Wu L."/>
            <person name="Ma J."/>
        </authorList>
    </citation>
    <scope>NUCLEOTIDE SEQUENCE [LARGE SCALE GENOMIC DNA]</scope>
    <source>
        <strain evidence="2">JCM 9687</strain>
    </source>
</reference>
<evidence type="ECO:0000313" key="1">
    <source>
        <dbReference type="EMBL" id="GAA3364007.1"/>
    </source>
</evidence>
<evidence type="ECO:0000313" key="2">
    <source>
        <dbReference type="Proteomes" id="UP001500483"/>
    </source>
</evidence>